<dbReference type="EMBL" id="JAPOHD010000022">
    <property type="protein sequence ID" value="MCY1720874.1"/>
    <property type="molecule type" value="Genomic_DNA"/>
</dbReference>
<accession>A0A9X3F5E6</accession>
<dbReference type="Pfam" id="PF16271">
    <property type="entry name" value="DUF4924"/>
    <property type="match status" value="1"/>
</dbReference>
<comment type="caution">
    <text evidence="1">The sequence shown here is derived from an EMBL/GenBank/DDBJ whole genome shotgun (WGS) entry which is preliminary data.</text>
</comment>
<reference evidence="1" key="1">
    <citation type="submission" date="2022-11" db="EMBL/GenBank/DDBJ databases">
        <title>Marilongibacter aestuarii gen. nov., sp. nov., isolated from tidal flat sediment.</title>
        <authorList>
            <person name="Jiayan W."/>
        </authorList>
    </citation>
    <scope>NUCLEOTIDE SEQUENCE</scope>
    <source>
        <strain evidence="1">Z1-6</strain>
    </source>
</reference>
<name>A0A9X3F5E6_9BACT</name>
<proteinExistence type="predicted"/>
<dbReference type="RefSeq" id="WP_343333207.1">
    <property type="nucleotide sequence ID" value="NZ_JAPOHD010000022.1"/>
</dbReference>
<dbReference type="AlphaFoldDB" id="A0A9X3F5E6"/>
<dbReference type="Proteomes" id="UP001145087">
    <property type="component" value="Unassembled WGS sequence"/>
</dbReference>
<dbReference type="InterPro" id="IPR032574">
    <property type="entry name" value="DUF4924"/>
</dbReference>
<gene>
    <name evidence="1" type="ORF">OU798_10995</name>
</gene>
<keyword evidence="2" id="KW-1185">Reference proteome</keyword>
<evidence type="ECO:0000313" key="2">
    <source>
        <dbReference type="Proteomes" id="UP001145087"/>
    </source>
</evidence>
<evidence type="ECO:0000313" key="1">
    <source>
        <dbReference type="EMBL" id="MCY1720874.1"/>
    </source>
</evidence>
<organism evidence="1 2">
    <name type="scientific">Draconibacterium aestuarii</name>
    <dbReference type="NCBI Taxonomy" id="2998507"/>
    <lineage>
        <taxon>Bacteria</taxon>
        <taxon>Pseudomonadati</taxon>
        <taxon>Bacteroidota</taxon>
        <taxon>Bacteroidia</taxon>
        <taxon>Marinilabiliales</taxon>
        <taxon>Prolixibacteraceae</taxon>
        <taxon>Draconibacterium</taxon>
    </lineage>
</organism>
<protein>
    <submittedName>
        <fullName evidence="1">DUF4924 family protein</fullName>
    </submittedName>
</protein>
<sequence>MLIAKKQRKENVAEYILYLYQVEDLIRAFKFDMALIEEKLVASYKADEVTSNAITAWYENLVVMMEKENIQEKGHLQFLINLIADVNEFHLKLMETNQDKMYVQTFKTVAGLVTELKGKNPTAKNDVDLGITAIYGFLLLKMQQKEISIDTIEAIKRISKWLSLLSKLYKEFEEGELEF</sequence>